<proteinExistence type="predicted"/>
<dbReference type="InterPro" id="IPR000008">
    <property type="entry name" value="C2_dom"/>
</dbReference>
<feature type="domain" description="C2" evidence="2">
    <location>
        <begin position="972"/>
        <end position="1111"/>
    </location>
</feature>
<evidence type="ECO:0000313" key="3">
    <source>
        <dbReference type="Proteomes" id="UP000887575"/>
    </source>
</evidence>
<feature type="compositionally biased region" description="Polar residues" evidence="1">
    <location>
        <begin position="320"/>
        <end position="334"/>
    </location>
</feature>
<feature type="compositionally biased region" description="Basic and acidic residues" evidence="1">
    <location>
        <begin position="194"/>
        <end position="217"/>
    </location>
</feature>
<dbReference type="WBParaSite" id="MBELARI_LOCUS17304">
    <property type="protein sequence ID" value="MBELARI_LOCUS17304"/>
    <property type="gene ID" value="MBELARI_LOCUS17304"/>
</dbReference>
<evidence type="ECO:0000256" key="1">
    <source>
        <dbReference type="SAM" id="MobiDB-lite"/>
    </source>
</evidence>
<dbReference type="GO" id="GO:0035869">
    <property type="term" value="C:ciliary transition zone"/>
    <property type="evidence" value="ECO:0007669"/>
    <property type="project" value="TreeGrafter"/>
</dbReference>
<dbReference type="InterPro" id="IPR052434">
    <property type="entry name" value="Tectonic-like_complex_comp"/>
</dbReference>
<dbReference type="SMART" id="SM00239">
    <property type="entry name" value="C2"/>
    <property type="match status" value="1"/>
</dbReference>
<dbReference type="PANTHER" id="PTHR20837">
    <property type="entry name" value="CENTROSOMAL PROTEIN-RELATED"/>
    <property type="match status" value="1"/>
</dbReference>
<dbReference type="CDD" id="cd00030">
    <property type="entry name" value="C2"/>
    <property type="match status" value="1"/>
</dbReference>
<dbReference type="PANTHER" id="PTHR20837:SF0">
    <property type="entry name" value="COILED-COIL AND C2 DOMAIN-CONTAINING PROTEIN 2A"/>
    <property type="match status" value="1"/>
</dbReference>
<dbReference type="InterPro" id="IPR035892">
    <property type="entry name" value="C2_domain_sf"/>
</dbReference>
<dbReference type="SUPFAM" id="SSF49562">
    <property type="entry name" value="C2 domain (Calcium/lipid-binding domain, CaLB)"/>
    <property type="match status" value="1"/>
</dbReference>
<keyword evidence="3" id="KW-1185">Reference proteome</keyword>
<dbReference type="Pfam" id="PF24656">
    <property type="entry name" value="CEPT76_peptidase"/>
    <property type="match status" value="1"/>
</dbReference>
<dbReference type="GO" id="GO:1905515">
    <property type="term" value="P:non-motile cilium assembly"/>
    <property type="evidence" value="ECO:0007669"/>
    <property type="project" value="TreeGrafter"/>
</dbReference>
<feature type="region of interest" description="Disordered" evidence="1">
    <location>
        <begin position="47"/>
        <end position="112"/>
    </location>
</feature>
<dbReference type="InterPro" id="IPR028928">
    <property type="entry name" value="CC2D2AN-C2"/>
</dbReference>
<feature type="region of interest" description="Disordered" evidence="1">
    <location>
        <begin position="316"/>
        <end position="335"/>
    </location>
</feature>
<protein>
    <recommendedName>
        <fullName evidence="2">C2 domain-containing protein</fullName>
    </recommendedName>
</protein>
<dbReference type="Gene3D" id="2.60.40.150">
    <property type="entry name" value="C2 domain"/>
    <property type="match status" value="1"/>
</dbReference>
<dbReference type="PROSITE" id="PS50004">
    <property type="entry name" value="C2"/>
    <property type="match status" value="1"/>
</dbReference>
<feature type="compositionally biased region" description="Basic and acidic residues" evidence="1">
    <location>
        <begin position="253"/>
        <end position="264"/>
    </location>
</feature>
<feature type="compositionally biased region" description="Polar residues" evidence="1">
    <location>
        <begin position="99"/>
        <end position="111"/>
    </location>
</feature>
<sequence>MATKILETMATSRFIGAVVGGYLAMWSTPSIRPRLAPLAPIRAVNRQNEEDSNTHTSVLDELPQPIPRRRLRAPDQIAQNVDEEKRNEDEPKSEETEKSTPIQPYQASQSARLKGPLPLDIESAFQIESTAETFESVKSPTEKPGSSRGWVDGLSISSPPIRSPTQKPIWELPGDSAEPRPPRRRLSQWLAEDPDIKMVAEAEEKKRAERQRLERENTMGTMDEEEEIIQDGGGQRSRRGSLQEGSGGEQVLEEVHDRFVESGDHSAVAPMVTSPPPSTSAQPGIDEEPTSQSIEGLMSPLSPQSEPIGADSLVGDQRVLSPTPSQSSRRTVSSAEIKDKMRTKIRKQAEKVVERTRGSVQLTRRLQRRATFRDTEEGLSNEEIAHTDSHINQAIQARRYDFLGSKFLRKEESRVYSDEKQMGFIVGETKAKIEEKHSVLHFIPAKPVPDYPEHLFEVIQRKRDLEAGNGPTKKIDGMDFGKMAARVSRKLLESNGSLKRIDLVQSLAPFSLPLEIPDLNDPLVHYQPAIHWKEANKRSARKFVQLDVEISQLIFEHHWLAGMEDILAMKIRALVEIQLEKARKVADGVREIAEKHASLGQTNIGDDVEAIVDATETNHRQFEAITVEIKRLVGQLNEIRSRNGYATNPIHVRRAPIPRQFDGEPFALSEFFLLTDDHPIATKNGDIEKVSNEERLRLSAINKCEIQISIFFNEIPVYRTPPRAINPNFTVNFDEVYNLEIYSPPEAITIRICERFSRGEFRELCSVGIPLPDEHRDPNEMNEQNRIHFASDLRFDRYENSIGADCENWRVNGVIYCGAQWGTQPRLATQIQAIRKKSIKEDSFHLFPPCTQLVSEEEFQSDIRLEILAMRYERRLWDLPQYRRIPLDASEIDTSLLLTDARRDPRRQSRGVLDSHREKSLRYATLIRSELLERFKRSDISKSYSDLVREEPLPTFFGAFSSLFGPVDQSRRLKPMRQTVQRGQLSSTYSLVVNVQSAVELPTRNEGQSVETFVQIAFQGETAKTNVASGRNPTWQHTTSLPVRRESDESELKTIMDTIEISVYDQLVSQLPVDDRVQQTVVHEQLTRRFIASVRIPFSTVLCRGNIEGQLRLQLPLYLLGYSISDKPCYIRLLIALTPSITPPRLIPPQLNGSLETPIIEAQSTQWLSFCSSDPLRKNRRYVAFVSDSNGRKLLPTRYLSPVRPPPSLNRSSLRSSILEACRIVSLIPFLSDPLLFPGVSDVWTTIDQLMQLCCGDEEEHAVLLVCWLLSMGVDAKLVLGTALPEGDKAAFVLVQHPEITALLNPSDGNHYSLNDALCPLISVDTVVTSGNLFGNIQPQAHPSTINWDLTKKANWKPLWENVRSAPPSVQPDNVNYPQLSEDVVIELRSTIEREVRVRFDAGRPYGIPQWNLLAARALREVLQEFDSGRTPNVEEKLSRVRESFLVSSSAIRIPFHSVSETVDAVLRLLFHVDASPNVQFAVAVHVEPFFSHIISVSIAVAALTPKNL</sequence>
<feature type="compositionally biased region" description="Basic and acidic residues" evidence="1">
    <location>
        <begin position="82"/>
        <end position="98"/>
    </location>
</feature>
<accession>A0AAF3J5E6</accession>
<organism evidence="3 4">
    <name type="scientific">Mesorhabditis belari</name>
    <dbReference type="NCBI Taxonomy" id="2138241"/>
    <lineage>
        <taxon>Eukaryota</taxon>
        <taxon>Metazoa</taxon>
        <taxon>Ecdysozoa</taxon>
        <taxon>Nematoda</taxon>
        <taxon>Chromadorea</taxon>
        <taxon>Rhabditida</taxon>
        <taxon>Rhabditina</taxon>
        <taxon>Rhabditomorpha</taxon>
        <taxon>Rhabditoidea</taxon>
        <taxon>Rhabditidae</taxon>
        <taxon>Mesorhabditinae</taxon>
        <taxon>Mesorhabditis</taxon>
    </lineage>
</organism>
<reference evidence="4" key="1">
    <citation type="submission" date="2024-02" db="UniProtKB">
        <authorList>
            <consortium name="WormBaseParasite"/>
        </authorList>
    </citation>
    <scope>IDENTIFICATION</scope>
</reference>
<dbReference type="InterPro" id="IPR056290">
    <property type="entry name" value="CEPT76/DRC7_peptidase-like_dom"/>
</dbReference>
<feature type="region of interest" description="Disordered" evidence="1">
    <location>
        <begin position="132"/>
        <end position="311"/>
    </location>
</feature>
<dbReference type="Proteomes" id="UP000887575">
    <property type="component" value="Unassembled WGS sequence"/>
</dbReference>
<dbReference type="GO" id="GO:1904491">
    <property type="term" value="P:protein localization to ciliary transition zone"/>
    <property type="evidence" value="ECO:0007669"/>
    <property type="project" value="TreeGrafter"/>
</dbReference>
<dbReference type="Pfam" id="PF00168">
    <property type="entry name" value="C2"/>
    <property type="match status" value="1"/>
</dbReference>
<evidence type="ECO:0000313" key="4">
    <source>
        <dbReference type="WBParaSite" id="MBELARI_LOCUS17304"/>
    </source>
</evidence>
<feature type="compositionally biased region" description="Polar residues" evidence="1">
    <location>
        <begin position="155"/>
        <end position="166"/>
    </location>
</feature>
<evidence type="ECO:0000259" key="2">
    <source>
        <dbReference type="PROSITE" id="PS50004"/>
    </source>
</evidence>
<name>A0AAF3J5E6_9BILA</name>
<dbReference type="Pfam" id="PF15625">
    <property type="entry name" value="CC2D2AN-C2"/>
    <property type="match status" value="1"/>
</dbReference>